<evidence type="ECO:0000313" key="1">
    <source>
        <dbReference type="EMBL" id="AWI79470.1"/>
    </source>
</evidence>
<dbReference type="EMBL" id="CP022188">
    <property type="protein sequence ID" value="AWI79470.1"/>
    <property type="molecule type" value="Genomic_DNA"/>
</dbReference>
<dbReference type="Pfam" id="PF05621">
    <property type="entry name" value="TniB"/>
    <property type="match status" value="1"/>
</dbReference>
<dbReference type="Proteomes" id="UP000244902">
    <property type="component" value="Chromosome"/>
</dbReference>
<dbReference type="OrthoDB" id="14765at2"/>
<gene>
    <name evidence="1" type="ORF">CEW87_08870</name>
</gene>
<organism evidence="1 2">
    <name type="scientific">Parazoarcus communis</name>
    <dbReference type="NCBI Taxonomy" id="41977"/>
    <lineage>
        <taxon>Bacteria</taxon>
        <taxon>Pseudomonadati</taxon>
        <taxon>Pseudomonadota</taxon>
        <taxon>Betaproteobacteria</taxon>
        <taxon>Rhodocyclales</taxon>
        <taxon>Zoogloeaceae</taxon>
        <taxon>Parazoarcus</taxon>
    </lineage>
</organism>
<dbReference type="Gene3D" id="3.40.50.300">
    <property type="entry name" value="P-loop containing nucleotide triphosphate hydrolases"/>
    <property type="match status" value="1"/>
</dbReference>
<sequence>MSDYDHIHSDFRHIMSLSDAERIAFLDEPRWIGYKSAQQVLETLQGLLHKPVRPRMPNLLLVGDPNNGKTTVVRRFQDVCGQGYVNEDAEPVKPIILAEAPPSADEKGLYISILERFFTHYRATDPVSKLRYQVIHLFRACHVKMLIIDEFHSLLTGSAIKQREVMNSIKLLCNELAIPIVGVGTREAVRVLHTDPQHASRFDVISLPVWELNQDFQRLLAGFEKVCPLKNPSRLHQPELAALLHAISEGNIGNLHRLLVECAQDAIKTGREIIDKPVIQGKAWVRPTRGIREMLS</sequence>
<reference evidence="1 2" key="1">
    <citation type="submission" date="2017-06" db="EMBL/GenBank/DDBJ databases">
        <title>Azoarcus sp. TSNA42 complete genome sequence.</title>
        <authorList>
            <person name="Woo J.-H."/>
            <person name="Kim H.-S."/>
        </authorList>
    </citation>
    <scope>NUCLEOTIDE SEQUENCE [LARGE SCALE GENOMIC DNA]</scope>
    <source>
        <strain evidence="1 2">TSNA42</strain>
    </source>
</reference>
<dbReference type="RefSeq" id="WP_108972360.1">
    <property type="nucleotide sequence ID" value="NZ_CP022188.1"/>
</dbReference>
<dbReference type="AlphaFoldDB" id="A0A2U8H1H0"/>
<accession>A0A2U8H1H0</accession>
<dbReference type="SUPFAM" id="SSF52540">
    <property type="entry name" value="P-loop containing nucleoside triphosphate hydrolases"/>
    <property type="match status" value="1"/>
</dbReference>
<name>A0A2U8H1H0_9RHOO</name>
<protein>
    <submittedName>
        <fullName evidence="1">Transposase</fullName>
    </submittedName>
</protein>
<dbReference type="InterPro" id="IPR027417">
    <property type="entry name" value="P-loop_NTPase"/>
</dbReference>
<proteinExistence type="predicted"/>
<dbReference type="InterPro" id="IPR008868">
    <property type="entry name" value="TniB"/>
</dbReference>
<evidence type="ECO:0000313" key="2">
    <source>
        <dbReference type="Proteomes" id="UP000244902"/>
    </source>
</evidence>